<accession>A0A0L6UKQ7</accession>
<gene>
    <name evidence="1" type="ORF">VP01_5382g1</name>
</gene>
<dbReference type="AlphaFoldDB" id="A0A0L6UKQ7"/>
<proteinExistence type="predicted"/>
<feature type="non-terminal residue" evidence="1">
    <location>
        <position position="1"/>
    </location>
</feature>
<evidence type="ECO:0000313" key="1">
    <source>
        <dbReference type="EMBL" id="KNZ48837.1"/>
    </source>
</evidence>
<sequence length="229" mass="26192">INVQHNCIDGGCKTVQANVPRHNCQEDSSTSYFVVHSINNSYIINVFSHQSAMYHRAHSNITIPPISDSMFEESIHQGKQVWHKEDIYTGKKNIPSSMSPQHQPPQLPEFIQRYIHGFINVKAEGHCGLLSALEEGKRPIWRFKSSYMQRLIRTLSYILRSTLLAIWKTHQIHFIPPPLDLLVHITGWGCHQLLMPLSINLKDQSCISPNFILRQASHTSAPPTFKHLS</sequence>
<comment type="caution">
    <text evidence="1">The sequence shown here is derived from an EMBL/GenBank/DDBJ whole genome shotgun (WGS) entry which is preliminary data.</text>
</comment>
<dbReference type="OrthoDB" id="2506088at2759"/>
<keyword evidence="2" id="KW-1185">Reference proteome</keyword>
<organism evidence="1 2">
    <name type="scientific">Puccinia sorghi</name>
    <dbReference type="NCBI Taxonomy" id="27349"/>
    <lineage>
        <taxon>Eukaryota</taxon>
        <taxon>Fungi</taxon>
        <taxon>Dikarya</taxon>
        <taxon>Basidiomycota</taxon>
        <taxon>Pucciniomycotina</taxon>
        <taxon>Pucciniomycetes</taxon>
        <taxon>Pucciniales</taxon>
        <taxon>Pucciniaceae</taxon>
        <taxon>Puccinia</taxon>
    </lineage>
</organism>
<reference evidence="1 2" key="1">
    <citation type="submission" date="2015-08" db="EMBL/GenBank/DDBJ databases">
        <title>Next Generation Sequencing and Analysis of the Genome of Puccinia sorghi L Schw, the Causal Agent of Maize Common Rust.</title>
        <authorList>
            <person name="Rochi L."/>
            <person name="Burguener G."/>
            <person name="Darino M."/>
            <person name="Turjanski A."/>
            <person name="Kreff E."/>
            <person name="Dieguez M.J."/>
            <person name="Sacco F."/>
        </authorList>
    </citation>
    <scope>NUCLEOTIDE SEQUENCE [LARGE SCALE GENOMIC DNA]</scope>
    <source>
        <strain evidence="1 2">RO10H11247</strain>
    </source>
</reference>
<dbReference type="VEuPathDB" id="FungiDB:VP01_5382g1"/>
<protein>
    <submittedName>
        <fullName evidence="1">Uncharacterized protein</fullName>
    </submittedName>
</protein>
<name>A0A0L6UKQ7_9BASI</name>
<dbReference type="EMBL" id="LAVV01010589">
    <property type="protein sequence ID" value="KNZ48837.1"/>
    <property type="molecule type" value="Genomic_DNA"/>
</dbReference>
<evidence type="ECO:0000313" key="2">
    <source>
        <dbReference type="Proteomes" id="UP000037035"/>
    </source>
</evidence>
<dbReference type="Proteomes" id="UP000037035">
    <property type="component" value="Unassembled WGS sequence"/>
</dbReference>